<reference evidence="1 2" key="1">
    <citation type="journal article" date="2019" name="Int. J. Syst. Evol. Microbiol.">
        <title>The Global Catalogue of Microorganisms (GCM) 10K type strain sequencing project: providing services to taxonomists for standard genome sequencing and annotation.</title>
        <authorList>
            <consortium name="The Broad Institute Genomics Platform"/>
            <consortium name="The Broad Institute Genome Sequencing Center for Infectious Disease"/>
            <person name="Wu L."/>
            <person name="Ma J."/>
        </authorList>
    </citation>
    <scope>NUCLEOTIDE SEQUENCE [LARGE SCALE GENOMIC DNA]</scope>
    <source>
        <strain evidence="1 2">JCM 16117</strain>
    </source>
</reference>
<evidence type="ECO:0000313" key="1">
    <source>
        <dbReference type="EMBL" id="GAA2248415.1"/>
    </source>
</evidence>
<dbReference type="Gene3D" id="1.25.10.10">
    <property type="entry name" value="Leucine-rich Repeat Variant"/>
    <property type="match status" value="1"/>
</dbReference>
<dbReference type="InterPro" id="IPR016024">
    <property type="entry name" value="ARM-type_fold"/>
</dbReference>
<proteinExistence type="predicted"/>
<sequence length="229" mass="24351">MRDGGSTVTAGAADRLRRALLSEDASARLQAALAAGTRPQGDYVEVLVARSAVEPDFFVREMLTWALVRHPPSLTVPRLIAELGAVGGPADAVGERSLARSQSLHTLSKIGDPSAWPAITSDLLHDGDDEVARAAWRAAVVLVPEGGEPQLAAELVRELAREGHGDEVQRSLARALAALGEAARAPLEEARESSRGETRVLAATVLRLLDDPDEAFESALFEARRSGER</sequence>
<comment type="caution">
    <text evidence="1">The sequence shown here is derived from an EMBL/GenBank/DDBJ whole genome shotgun (WGS) entry which is preliminary data.</text>
</comment>
<organism evidence="1 2">
    <name type="scientific">Herbiconiux moechotypicola</name>
    <dbReference type="NCBI Taxonomy" id="637393"/>
    <lineage>
        <taxon>Bacteria</taxon>
        <taxon>Bacillati</taxon>
        <taxon>Actinomycetota</taxon>
        <taxon>Actinomycetes</taxon>
        <taxon>Micrococcales</taxon>
        <taxon>Microbacteriaceae</taxon>
        <taxon>Herbiconiux</taxon>
    </lineage>
</organism>
<evidence type="ECO:0000313" key="2">
    <source>
        <dbReference type="Proteomes" id="UP001500929"/>
    </source>
</evidence>
<keyword evidence="2" id="KW-1185">Reference proteome</keyword>
<dbReference type="InterPro" id="IPR011989">
    <property type="entry name" value="ARM-like"/>
</dbReference>
<protein>
    <submittedName>
        <fullName evidence="1">HEAT repeat domain-containing protein</fullName>
    </submittedName>
</protein>
<name>A0ABN3E511_9MICO</name>
<gene>
    <name evidence="1" type="ORF">GCM10009851_37280</name>
</gene>
<dbReference type="Proteomes" id="UP001500929">
    <property type="component" value="Unassembled WGS sequence"/>
</dbReference>
<dbReference type="SUPFAM" id="SSF48371">
    <property type="entry name" value="ARM repeat"/>
    <property type="match status" value="1"/>
</dbReference>
<accession>A0ABN3E511</accession>
<dbReference type="EMBL" id="BAAAQY010000014">
    <property type="protein sequence ID" value="GAA2248415.1"/>
    <property type="molecule type" value="Genomic_DNA"/>
</dbReference>